<evidence type="ECO:0000256" key="1">
    <source>
        <dbReference type="ARBA" id="ARBA00022898"/>
    </source>
</evidence>
<gene>
    <name evidence="6" type="ORF">SAMN05216598_3202</name>
</gene>
<proteinExistence type="inferred from homology"/>
<dbReference type="Gene3D" id="3.40.640.10">
    <property type="entry name" value="Type I PLP-dependent aspartate aminotransferase-like (Major domain)"/>
    <property type="match status" value="1"/>
</dbReference>
<dbReference type="SUPFAM" id="SSF53383">
    <property type="entry name" value="PLP-dependent transferases"/>
    <property type="match status" value="1"/>
</dbReference>
<dbReference type="Pfam" id="PF01041">
    <property type="entry name" value="DegT_DnrJ_EryC1"/>
    <property type="match status" value="1"/>
</dbReference>
<evidence type="ECO:0000256" key="3">
    <source>
        <dbReference type="PIRSR" id="PIRSR000390-1"/>
    </source>
</evidence>
<feature type="modified residue" description="N6-(pyridoxal phosphate)lysine" evidence="4">
    <location>
        <position position="192"/>
    </location>
</feature>
<comment type="similarity">
    <text evidence="2 5">Belongs to the DegT/DnrJ/EryC1 family.</text>
</comment>
<evidence type="ECO:0000256" key="5">
    <source>
        <dbReference type="RuleBase" id="RU004508"/>
    </source>
</evidence>
<organism evidence="6 7">
    <name type="scientific">Pseudomonas asplenii</name>
    <dbReference type="NCBI Taxonomy" id="53407"/>
    <lineage>
        <taxon>Bacteria</taxon>
        <taxon>Pseudomonadati</taxon>
        <taxon>Pseudomonadota</taxon>
        <taxon>Gammaproteobacteria</taxon>
        <taxon>Pseudomonadales</taxon>
        <taxon>Pseudomonadaceae</taxon>
        <taxon>Pseudomonas</taxon>
    </lineage>
</organism>
<keyword evidence="1 4" id="KW-0663">Pyridoxal phosphate</keyword>
<sequence length="389" mass="42885">MMPYQIPYGHQSIEQADIDAVVEVLKSPWLTQGPTIPRFEAALAEHCQADFAVAVCNATAALHIACLAAGLGPGDWLWTSPNTFVASANCGRYCGADVDFVDIDPQTLNLDAGLLERNLEIAATTGRLPKVVVAVAFAGQSCDMRAIARLAEQYGFTLIEDASHAVGASYLGRPVGCGAYAAMTIFSFHPVKIITSAEGGMVLTNNPELAERLRRLRSHGITSDPAQMNVPEHGLWYYQQLELGCNYRMTDLHAALGLSQTARLGSFVTRRRELAQRYNRLLADLPLTLPVAQPGAESAWHLYVVRLQLERINKSQREVFEALRAAGIGVNLHYIPVHLQPYYREQGFKDGDFPEAERYFGEAISLPLFPLLTEEQQDYVVEQLRNLVG</sequence>
<dbReference type="Proteomes" id="UP000199524">
    <property type="component" value="Chromosome I"/>
</dbReference>
<dbReference type="InterPro" id="IPR020026">
    <property type="entry name" value="PseC"/>
</dbReference>
<dbReference type="AlphaFoldDB" id="A0A1H1W176"/>
<dbReference type="PANTHER" id="PTHR30244">
    <property type="entry name" value="TRANSAMINASE"/>
    <property type="match status" value="1"/>
</dbReference>
<keyword evidence="7" id="KW-1185">Reference proteome</keyword>
<dbReference type="InterPro" id="IPR015421">
    <property type="entry name" value="PyrdxlP-dep_Trfase_major"/>
</dbReference>
<evidence type="ECO:0000313" key="7">
    <source>
        <dbReference type="Proteomes" id="UP000199524"/>
    </source>
</evidence>
<reference evidence="7" key="1">
    <citation type="submission" date="2016-10" db="EMBL/GenBank/DDBJ databases">
        <authorList>
            <person name="Varghese N."/>
            <person name="Submissions S."/>
        </authorList>
    </citation>
    <scope>NUCLEOTIDE SEQUENCE [LARGE SCALE GENOMIC DNA]</scope>
    <source>
        <strain evidence="7">ATCC 23835</strain>
    </source>
</reference>
<evidence type="ECO:0000256" key="2">
    <source>
        <dbReference type="ARBA" id="ARBA00037999"/>
    </source>
</evidence>
<dbReference type="GO" id="GO:0030170">
    <property type="term" value="F:pyridoxal phosphate binding"/>
    <property type="evidence" value="ECO:0007669"/>
    <property type="project" value="TreeGrafter"/>
</dbReference>
<dbReference type="InterPro" id="IPR015424">
    <property type="entry name" value="PyrdxlP-dep_Trfase"/>
</dbReference>
<dbReference type="GeneID" id="300208146"/>
<dbReference type="EMBL" id="LT629777">
    <property type="protein sequence ID" value="SDS90783.1"/>
    <property type="molecule type" value="Genomic_DNA"/>
</dbReference>
<dbReference type="InterPro" id="IPR000653">
    <property type="entry name" value="DegT/StrS_aminotransferase"/>
</dbReference>
<dbReference type="GO" id="GO:0000271">
    <property type="term" value="P:polysaccharide biosynthetic process"/>
    <property type="evidence" value="ECO:0007669"/>
    <property type="project" value="TreeGrafter"/>
</dbReference>
<dbReference type="NCBIfam" id="TIGR03588">
    <property type="entry name" value="PseC"/>
    <property type="match status" value="1"/>
</dbReference>
<protein>
    <submittedName>
        <fullName evidence="6">UDP-4-amino-4,6-dideoxy-N-acetyl-beta-L-altrosamine transaminase</fullName>
    </submittedName>
</protein>
<evidence type="ECO:0000256" key="4">
    <source>
        <dbReference type="PIRSR" id="PIRSR000390-2"/>
    </source>
</evidence>
<dbReference type="PANTHER" id="PTHR30244:SF34">
    <property type="entry name" value="DTDP-4-AMINO-4,6-DIDEOXYGALACTOSE TRANSAMINASE"/>
    <property type="match status" value="1"/>
</dbReference>
<dbReference type="CDD" id="cd00616">
    <property type="entry name" value="AHBA_syn"/>
    <property type="match status" value="1"/>
</dbReference>
<dbReference type="Gene3D" id="3.90.1150.10">
    <property type="entry name" value="Aspartate Aminotransferase, domain 1"/>
    <property type="match status" value="1"/>
</dbReference>
<dbReference type="InterPro" id="IPR015422">
    <property type="entry name" value="PyrdxlP-dep_Trfase_small"/>
</dbReference>
<dbReference type="RefSeq" id="WP_090206401.1">
    <property type="nucleotide sequence ID" value="NZ_LT629777.1"/>
</dbReference>
<accession>A0A1H1W176</accession>
<dbReference type="GO" id="GO:0008483">
    <property type="term" value="F:transaminase activity"/>
    <property type="evidence" value="ECO:0007669"/>
    <property type="project" value="TreeGrafter"/>
</dbReference>
<evidence type="ECO:0000313" key="6">
    <source>
        <dbReference type="EMBL" id="SDS90783.1"/>
    </source>
</evidence>
<name>A0A1H1W176_9PSED</name>
<dbReference type="PIRSF" id="PIRSF000390">
    <property type="entry name" value="PLP_StrS"/>
    <property type="match status" value="1"/>
</dbReference>
<feature type="active site" description="Proton acceptor" evidence="3">
    <location>
        <position position="192"/>
    </location>
</feature>